<protein>
    <recommendedName>
        <fullName evidence="4">Flagellin</fullName>
    </recommendedName>
</protein>
<dbReference type="PANTHER" id="PTHR35903:SF1">
    <property type="entry name" value="FLAGELLIN B1"/>
    <property type="match status" value="1"/>
</dbReference>
<dbReference type="GO" id="GO:0097588">
    <property type="term" value="P:archaeal or bacterial-type flagellum-dependent cell motility"/>
    <property type="evidence" value="ECO:0007669"/>
    <property type="project" value="InterPro"/>
</dbReference>
<proteinExistence type="inferred from homology"/>
<dbReference type="EMBL" id="REFZ01000010">
    <property type="protein sequence ID" value="RQG99153.1"/>
    <property type="molecule type" value="Genomic_DNA"/>
</dbReference>
<comment type="caution">
    <text evidence="6">The sequence shown here is derived from an EMBL/GenBank/DDBJ whole genome shotgun (WGS) entry which is preliminary data.</text>
</comment>
<dbReference type="PANTHER" id="PTHR35903">
    <property type="entry name" value="FLAGELLIN B1"/>
    <property type="match status" value="1"/>
</dbReference>
<organism evidence="6 7">
    <name type="scientific">Natrarchaeobius chitinivorans</name>
    <dbReference type="NCBI Taxonomy" id="1679083"/>
    <lineage>
        <taxon>Archaea</taxon>
        <taxon>Methanobacteriati</taxon>
        <taxon>Methanobacteriota</taxon>
        <taxon>Stenosarchaea group</taxon>
        <taxon>Halobacteria</taxon>
        <taxon>Halobacteriales</taxon>
        <taxon>Natrialbaceae</taxon>
        <taxon>Natrarchaeobius</taxon>
    </lineage>
</organism>
<evidence type="ECO:0000256" key="3">
    <source>
        <dbReference type="ARBA" id="ARBA00022440"/>
    </source>
</evidence>
<keyword evidence="6" id="KW-0969">Cilium</keyword>
<keyword evidence="3 4" id="KW-0974">Archaeal flagellum</keyword>
<evidence type="ECO:0000313" key="7">
    <source>
        <dbReference type="Proteomes" id="UP000281431"/>
    </source>
</evidence>
<comment type="function">
    <text evidence="4">Flagellin is the subunit protein which polymerizes to form the filaments of archaeal flagella.</text>
</comment>
<keyword evidence="7" id="KW-1185">Reference proteome</keyword>
<reference evidence="6 7" key="1">
    <citation type="submission" date="2018-10" db="EMBL/GenBank/DDBJ databases">
        <title>Natrarchaeobius chitinivorans gen. nov., sp. nov., and Natrarchaeobius haloalkaliphilus sp. nov., alkaliphilic, chitin-utilizing haloarchaea from hypersaline alkaline lakes.</title>
        <authorList>
            <person name="Sorokin D.Y."/>
            <person name="Elcheninov A.G."/>
            <person name="Kostrikina N.A."/>
            <person name="Bale N.J."/>
            <person name="Sinninghe Damste J.S."/>
            <person name="Khijniak T.V."/>
            <person name="Kublanov I.V."/>
            <person name="Toshchakov S.V."/>
        </authorList>
    </citation>
    <scope>NUCLEOTIDE SEQUENCE [LARGE SCALE GENOMIC DNA]</scope>
    <source>
        <strain evidence="6 7">AArcht7</strain>
    </source>
</reference>
<evidence type="ECO:0000256" key="2">
    <source>
        <dbReference type="ARBA" id="ARBA00010256"/>
    </source>
</evidence>
<accession>A0A3N6M6D9</accession>
<evidence type="ECO:0000256" key="4">
    <source>
        <dbReference type="RuleBase" id="RU361282"/>
    </source>
</evidence>
<evidence type="ECO:0000256" key="5">
    <source>
        <dbReference type="SAM" id="Phobius"/>
    </source>
</evidence>
<evidence type="ECO:0000256" key="1">
    <source>
        <dbReference type="ARBA" id="ARBA00004618"/>
    </source>
</evidence>
<dbReference type="NCBIfam" id="TIGR02537">
    <property type="entry name" value="arch_flag_Nterm"/>
    <property type="match status" value="1"/>
</dbReference>
<dbReference type="GO" id="GO:0097589">
    <property type="term" value="C:archaeal-type flagellum"/>
    <property type="evidence" value="ECO:0007669"/>
    <property type="project" value="UniProtKB-SubCell"/>
</dbReference>
<dbReference type="Proteomes" id="UP000281431">
    <property type="component" value="Unassembled WGS sequence"/>
</dbReference>
<comment type="similarity">
    <text evidence="2 4">Belongs to the archaeal flagellin family.</text>
</comment>
<keyword evidence="6" id="KW-0282">Flagellum</keyword>
<dbReference type="Pfam" id="PF01917">
    <property type="entry name" value="Flagellin_arch-type"/>
    <property type="match status" value="1"/>
</dbReference>
<dbReference type="AlphaFoldDB" id="A0A3N6M6D9"/>
<dbReference type="OrthoDB" id="102632at2157"/>
<sequence length="208" mass="21573">MFADETDQSRGQVGIGTLIVFIAMVLVAAIAAGVLINTAGFLQTQAEATGEESTEQVSNNLNIVSTTGNVSVDDEGPINEARMVTQMSPGADDIDLSEMTIQVIGPGGVADLTSNESGIADASDEHFGLEAITDGTEPDVLQERSDRVAVIIDLEEIDATEEINGDQGLHEGQTADVTLTLQSGSQSVAVLSVPDSLNGEDAGNDVRL</sequence>
<keyword evidence="5" id="KW-0812">Transmembrane</keyword>
<dbReference type="InterPro" id="IPR013373">
    <property type="entry name" value="Flagellin/pilin_N_arc"/>
</dbReference>
<feature type="transmembrane region" description="Helical" evidence="5">
    <location>
        <begin position="12"/>
        <end position="36"/>
    </location>
</feature>
<comment type="subcellular location">
    <subcellularLocation>
        <location evidence="1 4">Archaeal flagellum</location>
    </subcellularLocation>
</comment>
<evidence type="ECO:0000313" key="6">
    <source>
        <dbReference type="EMBL" id="RQG99153.1"/>
    </source>
</evidence>
<dbReference type="GO" id="GO:0005198">
    <property type="term" value="F:structural molecule activity"/>
    <property type="evidence" value="ECO:0007669"/>
    <property type="project" value="InterPro"/>
</dbReference>
<keyword evidence="5" id="KW-0472">Membrane</keyword>
<gene>
    <name evidence="6" type="ORF">EA472_14875</name>
</gene>
<name>A0A3N6M6D9_NATCH</name>
<keyword evidence="5" id="KW-1133">Transmembrane helix</keyword>
<keyword evidence="6" id="KW-0966">Cell projection</keyword>
<dbReference type="InterPro" id="IPR002774">
    <property type="entry name" value="Flagellin_arc-type"/>
</dbReference>